<dbReference type="InterPro" id="IPR038726">
    <property type="entry name" value="PDDEXK_AddAB-type"/>
</dbReference>
<dbReference type="InterPro" id="IPR049035">
    <property type="entry name" value="ADDB_N"/>
</dbReference>
<evidence type="ECO:0000259" key="10">
    <source>
        <dbReference type="Pfam" id="PF12705"/>
    </source>
</evidence>
<evidence type="ECO:0000256" key="5">
    <source>
        <dbReference type="ARBA" id="ARBA00022806"/>
    </source>
</evidence>
<evidence type="ECO:0000256" key="7">
    <source>
        <dbReference type="ARBA" id="ARBA00022840"/>
    </source>
</evidence>
<gene>
    <name evidence="12" type="ORF">SAMN05216495_10174</name>
</gene>
<organism evidence="12 13">
    <name type="scientific">Acidaminococcus fermentans</name>
    <dbReference type="NCBI Taxonomy" id="905"/>
    <lineage>
        <taxon>Bacteria</taxon>
        <taxon>Bacillati</taxon>
        <taxon>Bacillota</taxon>
        <taxon>Negativicutes</taxon>
        <taxon>Acidaminococcales</taxon>
        <taxon>Acidaminococcaceae</taxon>
        <taxon>Acidaminococcus</taxon>
    </lineage>
</organism>
<dbReference type="EMBL" id="FNOP01000001">
    <property type="protein sequence ID" value="SDW37206.1"/>
    <property type="molecule type" value="Genomic_DNA"/>
</dbReference>
<reference evidence="12 13" key="1">
    <citation type="submission" date="2016-10" db="EMBL/GenBank/DDBJ databases">
        <authorList>
            <person name="Varghese N."/>
            <person name="Submissions S."/>
        </authorList>
    </citation>
    <scope>NUCLEOTIDE SEQUENCE [LARGE SCALE GENOMIC DNA]</scope>
    <source>
        <strain evidence="12 13">WCC6</strain>
    </source>
</reference>
<dbReference type="InterPro" id="IPR011335">
    <property type="entry name" value="Restrct_endonuc-II-like"/>
</dbReference>
<evidence type="ECO:0000259" key="11">
    <source>
        <dbReference type="Pfam" id="PF21445"/>
    </source>
</evidence>
<keyword evidence="7" id="KW-0067">ATP-binding</keyword>
<dbReference type="GO" id="GO:0005524">
    <property type="term" value="F:ATP binding"/>
    <property type="evidence" value="ECO:0007669"/>
    <property type="project" value="UniProtKB-KW"/>
</dbReference>
<keyword evidence="8" id="KW-0238">DNA-binding</keyword>
<dbReference type="AlphaFoldDB" id="A0A1H2SZR2"/>
<dbReference type="Pfam" id="PF12705">
    <property type="entry name" value="PDDEXK_1"/>
    <property type="match status" value="1"/>
</dbReference>
<keyword evidence="5 12" id="KW-0347">Helicase</keyword>
<keyword evidence="9" id="KW-0234">DNA repair</keyword>
<evidence type="ECO:0000256" key="9">
    <source>
        <dbReference type="ARBA" id="ARBA00023204"/>
    </source>
</evidence>
<evidence type="ECO:0000313" key="12">
    <source>
        <dbReference type="EMBL" id="SDW37206.1"/>
    </source>
</evidence>
<evidence type="ECO:0000256" key="4">
    <source>
        <dbReference type="ARBA" id="ARBA00022801"/>
    </source>
</evidence>
<dbReference type="RefSeq" id="WP_074704007.1">
    <property type="nucleotide sequence ID" value="NZ_FNOP01000001.1"/>
</dbReference>
<evidence type="ECO:0000256" key="2">
    <source>
        <dbReference type="ARBA" id="ARBA00022741"/>
    </source>
</evidence>
<dbReference type="PANTHER" id="PTHR30591:SF1">
    <property type="entry name" value="RECBCD ENZYME SUBUNIT RECC"/>
    <property type="match status" value="1"/>
</dbReference>
<accession>A0A1H2SZR2</accession>
<dbReference type="InterPro" id="IPR027417">
    <property type="entry name" value="P-loop_NTPase"/>
</dbReference>
<dbReference type="GO" id="GO:0006281">
    <property type="term" value="P:DNA repair"/>
    <property type="evidence" value="ECO:0007669"/>
    <property type="project" value="UniProtKB-KW"/>
</dbReference>
<dbReference type="Gene3D" id="3.40.50.300">
    <property type="entry name" value="P-loop containing nucleotide triphosphate hydrolases"/>
    <property type="match status" value="2"/>
</dbReference>
<evidence type="ECO:0000256" key="3">
    <source>
        <dbReference type="ARBA" id="ARBA00022763"/>
    </source>
</evidence>
<dbReference type="SUPFAM" id="SSF52980">
    <property type="entry name" value="Restriction endonuclease-like"/>
    <property type="match status" value="1"/>
</dbReference>
<evidence type="ECO:0000313" key="13">
    <source>
        <dbReference type="Proteomes" id="UP000182379"/>
    </source>
</evidence>
<comment type="caution">
    <text evidence="12">The sequence shown here is derived from an EMBL/GenBank/DDBJ whole genome shotgun (WGS) entry which is preliminary data.</text>
</comment>
<dbReference type="GO" id="GO:0004386">
    <property type="term" value="F:helicase activity"/>
    <property type="evidence" value="ECO:0007669"/>
    <property type="project" value="UniProtKB-KW"/>
</dbReference>
<evidence type="ECO:0000256" key="6">
    <source>
        <dbReference type="ARBA" id="ARBA00022839"/>
    </source>
</evidence>
<dbReference type="Gene3D" id="3.90.320.10">
    <property type="match status" value="1"/>
</dbReference>
<feature type="domain" description="ATP-dependent helicase/deoxyribonuclease subunit B N-terminal" evidence="11">
    <location>
        <begin position="74"/>
        <end position="223"/>
    </location>
</feature>
<evidence type="ECO:0000256" key="8">
    <source>
        <dbReference type="ARBA" id="ARBA00023125"/>
    </source>
</evidence>
<evidence type="ECO:0000256" key="1">
    <source>
        <dbReference type="ARBA" id="ARBA00022722"/>
    </source>
</evidence>
<dbReference type="PANTHER" id="PTHR30591">
    <property type="entry name" value="RECBCD ENZYME SUBUNIT RECC"/>
    <property type="match status" value="1"/>
</dbReference>
<protein>
    <submittedName>
        <fullName evidence="12">ATP-dependent helicase/nuclease subunit B</fullName>
    </submittedName>
</protein>
<keyword evidence="4" id="KW-0378">Hydrolase</keyword>
<keyword evidence="3" id="KW-0227">DNA damage</keyword>
<keyword evidence="1" id="KW-0540">Nuclease</keyword>
<keyword evidence="2" id="KW-0547">Nucleotide-binding</keyword>
<dbReference type="SUPFAM" id="SSF52540">
    <property type="entry name" value="P-loop containing nucleoside triphosphate hydrolases"/>
    <property type="match status" value="1"/>
</dbReference>
<proteinExistence type="predicted"/>
<dbReference type="InterPro" id="IPR011604">
    <property type="entry name" value="PDDEXK-like_dom_sf"/>
</dbReference>
<dbReference type="GO" id="GO:0004527">
    <property type="term" value="F:exonuclease activity"/>
    <property type="evidence" value="ECO:0007669"/>
    <property type="project" value="UniProtKB-KW"/>
</dbReference>
<sequence>MSNILHCLQLGETMRDRFLEQARALPYGSALFVVPNRYFLQKVRETGAVRAVIMDSLPGEILRWNRAEGEFRRITRPAQKKILEDTLEKLKDQLSYFSALVGKDGFRDSLLGLFDEFSRNGLDPDTYQRILMNWNREGALRNKDMDLAKLYLVYSTLVSGQKLEDLSQSYARAAKVLEEGGSVPWQQCFFSEFYQLDPVQLRLLKALGRCCPVEMGLFYDPKRPELSQVTEKIYGDLLGDGFQPVPEEPVKDKPEDLAALAREWKPGAKCGLAGDHIHLGEGASQEQEIRLALTSIKERLQDGVQPEEILVLVRKLQDYQGLVRSFAQYGIPCRLPLPADLKSQPLPDFLTKLLAAAGEKWDLSLWQALFRCPLMELLFQTDRENLDFLYTQAYFSSAGAFLAHVRRKELVSAGFWELVDFLQQDHTPEAWRDGLTEWLDRWQLARTWGQLHKEGKVDLDQVKLLAGTEDFVRKTLDSLVKTWEQCGEEKSALGLDKIRTFWKDSLAQASLPLTPGEPRGIPVREAGEIQGAAFPYVYILGVREGMFPAVKRESWLYSDQERAELNALGLELSLTARALDTDRYFFGSAAALASRELHLSWYSDEEGGASPYITGLEHFYAPDSLPVTVYEADPDRCASPALLTNCLAEQEWLGPREKETLLAAVGTDFSERTQSARRRWEEPDSPWNGTVPGVVKKPLHLSASSLDAFLQCPFAALVSRVWKLVPWEEQEPWPAPDVVGNLLHQTLAAFLGNHLQTGLEAKDRETLEQELEQVYQGIFDRFHQEGKIPDSPLLDHIRERYGKELRTWLRGELDYEARDQLGLKPWKVEWSFGREHSPWPALTRTVDGEKVWFSGQIDRIDSNGKTWSLLDYKTGQPPTGQDILQGRAVQLPLYLEALAVLGEVDPEAILGGGYVQLCSGERKGGIWDKAVKDAFPWMQKARPPEKKQALEAAQQAMDQAVREIREGKFPARPSGTCPGWCPARDLCRIGENPHRTETVKEEE</sequence>
<keyword evidence="6" id="KW-0269">Exonuclease</keyword>
<dbReference type="Pfam" id="PF21445">
    <property type="entry name" value="ADDB_N"/>
    <property type="match status" value="1"/>
</dbReference>
<feature type="domain" description="PD-(D/E)XK endonuclease-like" evidence="10">
    <location>
        <begin position="700"/>
        <end position="988"/>
    </location>
</feature>
<name>A0A1H2SZR2_ACIFE</name>
<dbReference type="GO" id="GO:0003677">
    <property type="term" value="F:DNA binding"/>
    <property type="evidence" value="ECO:0007669"/>
    <property type="project" value="UniProtKB-KW"/>
</dbReference>
<dbReference type="GO" id="GO:0006310">
    <property type="term" value="P:DNA recombination"/>
    <property type="evidence" value="ECO:0007669"/>
    <property type="project" value="TreeGrafter"/>
</dbReference>
<dbReference type="Proteomes" id="UP000182379">
    <property type="component" value="Unassembled WGS sequence"/>
</dbReference>